<name>A0ABV3K510_STRON</name>
<organism evidence="2 3">
    <name type="scientific">Streptomyces orinoci</name>
    <name type="common">Streptoverticillium orinoci</name>
    <dbReference type="NCBI Taxonomy" id="67339"/>
    <lineage>
        <taxon>Bacteria</taxon>
        <taxon>Bacillati</taxon>
        <taxon>Actinomycetota</taxon>
        <taxon>Actinomycetes</taxon>
        <taxon>Kitasatosporales</taxon>
        <taxon>Streptomycetaceae</taxon>
        <taxon>Streptomyces</taxon>
    </lineage>
</organism>
<evidence type="ECO:0000313" key="2">
    <source>
        <dbReference type="EMBL" id="MEV5510169.1"/>
    </source>
</evidence>
<protein>
    <recommendedName>
        <fullName evidence="4">Cardiolipin synthase N-terminal domain-containing protein</fullName>
    </recommendedName>
</protein>
<reference evidence="2 3" key="1">
    <citation type="submission" date="2024-06" db="EMBL/GenBank/DDBJ databases">
        <title>The Natural Products Discovery Center: Release of the First 8490 Sequenced Strains for Exploring Actinobacteria Biosynthetic Diversity.</title>
        <authorList>
            <person name="Kalkreuter E."/>
            <person name="Kautsar S.A."/>
            <person name="Yang D."/>
            <person name="Bader C.D."/>
            <person name="Teijaro C.N."/>
            <person name="Fluegel L."/>
            <person name="Davis C.M."/>
            <person name="Simpson J.R."/>
            <person name="Lauterbach L."/>
            <person name="Steele A.D."/>
            <person name="Gui C."/>
            <person name="Meng S."/>
            <person name="Li G."/>
            <person name="Viehrig K."/>
            <person name="Ye F."/>
            <person name="Su P."/>
            <person name="Kiefer A.F."/>
            <person name="Nichols A."/>
            <person name="Cepeda A.J."/>
            <person name="Yan W."/>
            <person name="Fan B."/>
            <person name="Jiang Y."/>
            <person name="Adhikari A."/>
            <person name="Zheng C.-J."/>
            <person name="Schuster L."/>
            <person name="Cowan T.M."/>
            <person name="Smanski M.J."/>
            <person name="Chevrette M.G."/>
            <person name="De Carvalho L.P.S."/>
            <person name="Shen B."/>
        </authorList>
    </citation>
    <scope>NUCLEOTIDE SEQUENCE [LARGE SCALE GENOMIC DNA]</scope>
    <source>
        <strain evidence="2 3">NPDC052347</strain>
    </source>
</reference>
<accession>A0ABV3K510</accession>
<dbReference type="RefSeq" id="WP_109278375.1">
    <property type="nucleotide sequence ID" value="NZ_JBFAUK010000028.1"/>
</dbReference>
<gene>
    <name evidence="2" type="ORF">AB0L16_27720</name>
</gene>
<comment type="caution">
    <text evidence="2">The sequence shown here is derived from an EMBL/GenBank/DDBJ whole genome shotgun (WGS) entry which is preliminary data.</text>
</comment>
<keyword evidence="1" id="KW-0812">Transmembrane</keyword>
<dbReference type="Proteomes" id="UP001552594">
    <property type="component" value="Unassembled WGS sequence"/>
</dbReference>
<keyword evidence="1" id="KW-0472">Membrane</keyword>
<feature type="transmembrane region" description="Helical" evidence="1">
    <location>
        <begin position="6"/>
        <end position="22"/>
    </location>
</feature>
<evidence type="ECO:0000256" key="1">
    <source>
        <dbReference type="SAM" id="Phobius"/>
    </source>
</evidence>
<keyword evidence="3" id="KW-1185">Reference proteome</keyword>
<feature type="transmembrane region" description="Helical" evidence="1">
    <location>
        <begin position="34"/>
        <end position="55"/>
    </location>
</feature>
<evidence type="ECO:0008006" key="4">
    <source>
        <dbReference type="Google" id="ProtNLM"/>
    </source>
</evidence>
<keyword evidence="1" id="KW-1133">Transmembrane helix</keyword>
<evidence type="ECO:0000313" key="3">
    <source>
        <dbReference type="Proteomes" id="UP001552594"/>
    </source>
</evidence>
<dbReference type="EMBL" id="JBFAUK010000028">
    <property type="protein sequence ID" value="MEV5510169.1"/>
    <property type="molecule type" value="Genomic_DNA"/>
</dbReference>
<sequence>MGFLYMAFLGAFLYLWLVIVLCRKVARRTTKRMGWTMAFLLIVLPAVLLVIGGTIDARRAAG</sequence>
<proteinExistence type="predicted"/>